<gene>
    <name evidence="1" type="ORF">ACFO5O_09230</name>
</gene>
<reference evidence="2" key="1">
    <citation type="journal article" date="2019" name="Int. J. Syst. Evol. Microbiol.">
        <title>The Global Catalogue of Microorganisms (GCM) 10K type strain sequencing project: providing services to taxonomists for standard genome sequencing and annotation.</title>
        <authorList>
            <consortium name="The Broad Institute Genomics Platform"/>
            <consortium name="The Broad Institute Genome Sequencing Center for Infectious Disease"/>
            <person name="Wu L."/>
            <person name="Ma J."/>
        </authorList>
    </citation>
    <scope>NUCLEOTIDE SEQUENCE [LARGE SCALE GENOMIC DNA]</scope>
    <source>
        <strain evidence="2">CCUG 63682</strain>
    </source>
</reference>
<name>A0ABV9N6K4_9FLAO</name>
<protein>
    <submittedName>
        <fullName evidence="1">Uncharacterized protein</fullName>
    </submittedName>
</protein>
<comment type="caution">
    <text evidence="1">The sequence shown here is derived from an EMBL/GenBank/DDBJ whole genome shotgun (WGS) entry which is preliminary data.</text>
</comment>
<proteinExistence type="predicted"/>
<dbReference type="Proteomes" id="UP001595953">
    <property type="component" value="Unassembled WGS sequence"/>
</dbReference>
<accession>A0ABV9N6K4</accession>
<sequence>MKKQRFKRNAVLGILFFLPVLFLLFLYPSSHNYEPLNIVNENVKELNNFDSYTDNNIQLKDHITVLGFFGHQPKDHTIAALNLKELVYDKFKGFKKFQVVIVMPIGTEAEVKTLKTKVNNYEEVKFWHYVFGTPTQIKGLYESLKTNSNLSENLSTEDIFIVDKDLNQRGRIDDRTKRELESNKPYYSLFSYNCIDIDAIKNKMSEDMRILFTEYRQKRKGDFDSSQRRANDLNKNDEQ</sequence>
<evidence type="ECO:0000313" key="1">
    <source>
        <dbReference type="EMBL" id="MFC4722503.1"/>
    </source>
</evidence>
<dbReference type="EMBL" id="JBHSGP010000014">
    <property type="protein sequence ID" value="MFC4722503.1"/>
    <property type="molecule type" value="Genomic_DNA"/>
</dbReference>
<organism evidence="1 2">
    <name type="scientific">Geojedonia litorea</name>
    <dbReference type="NCBI Taxonomy" id="1268269"/>
    <lineage>
        <taxon>Bacteria</taxon>
        <taxon>Pseudomonadati</taxon>
        <taxon>Bacteroidota</taxon>
        <taxon>Flavobacteriia</taxon>
        <taxon>Flavobacteriales</taxon>
        <taxon>Flavobacteriaceae</taxon>
        <taxon>Geojedonia</taxon>
    </lineage>
</organism>
<keyword evidence="2" id="KW-1185">Reference proteome</keyword>
<evidence type="ECO:0000313" key="2">
    <source>
        <dbReference type="Proteomes" id="UP001595953"/>
    </source>
</evidence>
<dbReference type="RefSeq" id="WP_387963064.1">
    <property type="nucleotide sequence ID" value="NZ_JBHSGP010000014.1"/>
</dbReference>